<name>A0ABC8KNM1_ERUVS</name>
<reference evidence="2 3" key="1">
    <citation type="submission" date="2022-03" db="EMBL/GenBank/DDBJ databases">
        <authorList>
            <person name="Macdonald S."/>
            <person name="Ahmed S."/>
            <person name="Newling K."/>
        </authorList>
    </citation>
    <scope>NUCLEOTIDE SEQUENCE [LARGE SCALE GENOMIC DNA]</scope>
</reference>
<proteinExistence type="predicted"/>
<evidence type="ECO:0000313" key="3">
    <source>
        <dbReference type="Proteomes" id="UP001642260"/>
    </source>
</evidence>
<comment type="caution">
    <text evidence="2">The sequence shown here is derived from an EMBL/GenBank/DDBJ whole genome shotgun (WGS) entry which is preliminary data.</text>
</comment>
<gene>
    <name evidence="2" type="ORF">ERUC_LOCUS26214</name>
</gene>
<organism evidence="2 3">
    <name type="scientific">Eruca vesicaria subsp. sativa</name>
    <name type="common">Garden rocket</name>
    <name type="synonym">Eruca sativa</name>
    <dbReference type="NCBI Taxonomy" id="29727"/>
    <lineage>
        <taxon>Eukaryota</taxon>
        <taxon>Viridiplantae</taxon>
        <taxon>Streptophyta</taxon>
        <taxon>Embryophyta</taxon>
        <taxon>Tracheophyta</taxon>
        <taxon>Spermatophyta</taxon>
        <taxon>Magnoliopsida</taxon>
        <taxon>eudicotyledons</taxon>
        <taxon>Gunneridae</taxon>
        <taxon>Pentapetalae</taxon>
        <taxon>rosids</taxon>
        <taxon>malvids</taxon>
        <taxon>Brassicales</taxon>
        <taxon>Brassicaceae</taxon>
        <taxon>Brassiceae</taxon>
        <taxon>Eruca</taxon>
    </lineage>
</organism>
<protein>
    <submittedName>
        <fullName evidence="2">Uncharacterized protein</fullName>
    </submittedName>
</protein>
<sequence length="191" mass="21078">MEFPRYYMQRVTPVKKRIDTEATPKKLTYSMSLTKSSLFAHTTTTFNDPYPLSSRLVDLTGAFESRSGSVGPSEKQQETNNSETPKISGGFTLIELLPTQAVKLFYFTDYSSSSQAAADDLDISPLPRHSHGTLNSPSNSALLDRAPRFLVIANEQQQNGNVSGETTTTNSVPSTSTLIWIESKHNLIRIA</sequence>
<evidence type="ECO:0000256" key="1">
    <source>
        <dbReference type="SAM" id="MobiDB-lite"/>
    </source>
</evidence>
<dbReference type="AlphaFoldDB" id="A0ABC8KNM1"/>
<evidence type="ECO:0000313" key="2">
    <source>
        <dbReference type="EMBL" id="CAH8360458.1"/>
    </source>
</evidence>
<dbReference type="EMBL" id="CAKOAT010286265">
    <property type="protein sequence ID" value="CAH8360458.1"/>
    <property type="molecule type" value="Genomic_DNA"/>
</dbReference>
<keyword evidence="3" id="KW-1185">Reference proteome</keyword>
<feature type="region of interest" description="Disordered" evidence="1">
    <location>
        <begin position="65"/>
        <end position="88"/>
    </location>
</feature>
<dbReference type="Proteomes" id="UP001642260">
    <property type="component" value="Unassembled WGS sequence"/>
</dbReference>
<accession>A0ABC8KNM1</accession>